<dbReference type="InterPro" id="IPR001849">
    <property type="entry name" value="PH_domain"/>
</dbReference>
<dbReference type="OrthoDB" id="2272012at2759"/>
<keyword evidence="7" id="KW-1185">Reference proteome</keyword>
<keyword evidence="1" id="KW-0344">Guanine-nucleotide releasing factor</keyword>
<evidence type="ECO:0000259" key="5">
    <source>
        <dbReference type="PROSITE" id="PS50219"/>
    </source>
</evidence>
<comment type="caution">
    <text evidence="6">The sequence shown here is derived from an EMBL/GenBank/DDBJ whole genome shotgun (WGS) entry which is preliminary data.</text>
</comment>
<dbReference type="PROSITE" id="PS50003">
    <property type="entry name" value="PH_DOMAIN"/>
    <property type="match status" value="1"/>
</dbReference>
<dbReference type="AlphaFoldDB" id="A0A1Y2FK96"/>
<evidence type="ECO:0000313" key="7">
    <source>
        <dbReference type="Proteomes" id="UP000193920"/>
    </source>
</evidence>
<feature type="domain" description="CNH" evidence="5">
    <location>
        <begin position="662"/>
        <end position="952"/>
    </location>
</feature>
<name>A0A1Y2FK96_9FUNG</name>
<feature type="compositionally biased region" description="Polar residues" evidence="2">
    <location>
        <begin position="27"/>
        <end position="36"/>
    </location>
</feature>
<dbReference type="SUPFAM" id="SSF48065">
    <property type="entry name" value="DBL homology domain (DH-domain)"/>
    <property type="match status" value="1"/>
</dbReference>
<dbReference type="InterPro" id="IPR001180">
    <property type="entry name" value="CNH_dom"/>
</dbReference>
<dbReference type="STRING" id="1754190.A0A1Y2FK96"/>
<dbReference type="PANTHER" id="PTHR46572:SF2">
    <property type="entry name" value="RHO1 GDP-GTP EXCHANGE PROTEIN 1-RELATED"/>
    <property type="match status" value="1"/>
</dbReference>
<dbReference type="PROSITE" id="PS50010">
    <property type="entry name" value="DH_2"/>
    <property type="match status" value="1"/>
</dbReference>
<dbReference type="CDD" id="cd00160">
    <property type="entry name" value="RhoGEF"/>
    <property type="match status" value="1"/>
</dbReference>
<dbReference type="SMART" id="SM00049">
    <property type="entry name" value="DEP"/>
    <property type="match status" value="1"/>
</dbReference>
<reference evidence="6 7" key="1">
    <citation type="submission" date="2016-08" db="EMBL/GenBank/DDBJ databases">
        <title>A Parts List for Fungal Cellulosomes Revealed by Comparative Genomics.</title>
        <authorList>
            <consortium name="DOE Joint Genome Institute"/>
            <person name="Haitjema C.H."/>
            <person name="Gilmore S.P."/>
            <person name="Henske J.K."/>
            <person name="Solomon K.V."/>
            <person name="De Groot R."/>
            <person name="Kuo A."/>
            <person name="Mondo S.J."/>
            <person name="Salamov A.A."/>
            <person name="Labutti K."/>
            <person name="Zhao Z."/>
            <person name="Chiniquy J."/>
            <person name="Barry K."/>
            <person name="Brewer H.M."/>
            <person name="Purvine S.O."/>
            <person name="Wright A.T."/>
            <person name="Boxma B."/>
            <person name="Van Alen T."/>
            <person name="Hackstein J.H."/>
            <person name="Baker S.E."/>
            <person name="Grigoriev I.V."/>
            <person name="O'Malley M.A."/>
        </authorList>
    </citation>
    <scope>NUCLEOTIDE SEQUENCE [LARGE SCALE GENOMIC DNA]</scope>
    <source>
        <strain evidence="6 7">G1</strain>
    </source>
</reference>
<dbReference type="Proteomes" id="UP000193920">
    <property type="component" value="Unassembled WGS sequence"/>
</dbReference>
<organism evidence="6 7">
    <name type="scientific">Neocallimastix californiae</name>
    <dbReference type="NCBI Taxonomy" id="1754190"/>
    <lineage>
        <taxon>Eukaryota</taxon>
        <taxon>Fungi</taxon>
        <taxon>Fungi incertae sedis</taxon>
        <taxon>Chytridiomycota</taxon>
        <taxon>Chytridiomycota incertae sedis</taxon>
        <taxon>Neocallimastigomycetes</taxon>
        <taxon>Neocallimastigales</taxon>
        <taxon>Neocallimastigaceae</taxon>
        <taxon>Neocallimastix</taxon>
    </lineage>
</organism>
<evidence type="ECO:0000259" key="4">
    <source>
        <dbReference type="PROSITE" id="PS50010"/>
    </source>
</evidence>
<dbReference type="Pfam" id="PF00621">
    <property type="entry name" value="RhoGEF"/>
    <property type="match status" value="1"/>
</dbReference>
<proteinExistence type="predicted"/>
<dbReference type="InterPro" id="IPR000591">
    <property type="entry name" value="DEP_dom"/>
</dbReference>
<gene>
    <name evidence="6" type="ORF">LY90DRAFT_395810</name>
</gene>
<dbReference type="GO" id="GO:0035556">
    <property type="term" value="P:intracellular signal transduction"/>
    <property type="evidence" value="ECO:0007669"/>
    <property type="project" value="InterPro"/>
</dbReference>
<dbReference type="PROSITE" id="PS50219">
    <property type="entry name" value="CNH"/>
    <property type="match status" value="1"/>
</dbReference>
<evidence type="ECO:0008006" key="8">
    <source>
        <dbReference type="Google" id="ProtNLM"/>
    </source>
</evidence>
<feature type="compositionally biased region" description="Low complexity" evidence="2">
    <location>
        <begin position="51"/>
        <end position="64"/>
    </location>
</feature>
<accession>A0A1Y2FK96</accession>
<dbReference type="PANTHER" id="PTHR46572">
    <property type="entry name" value="RHO1 GDP-GTP EXCHANGE PROTEIN 1-RELATED"/>
    <property type="match status" value="1"/>
</dbReference>
<dbReference type="Gene3D" id="2.30.29.30">
    <property type="entry name" value="Pleckstrin-homology domain (PH domain)/Phosphotyrosine-binding domain (PTB)"/>
    <property type="match status" value="1"/>
</dbReference>
<dbReference type="SUPFAM" id="SSF50729">
    <property type="entry name" value="PH domain-like"/>
    <property type="match status" value="1"/>
</dbReference>
<dbReference type="SMART" id="SM00325">
    <property type="entry name" value="RhoGEF"/>
    <property type="match status" value="1"/>
</dbReference>
<dbReference type="InterPro" id="IPR011993">
    <property type="entry name" value="PH-like_dom_sf"/>
</dbReference>
<feature type="compositionally biased region" description="Low complexity" evidence="2">
    <location>
        <begin position="72"/>
        <end position="91"/>
    </location>
</feature>
<feature type="domain" description="DH" evidence="4">
    <location>
        <begin position="318"/>
        <end position="500"/>
    </location>
</feature>
<evidence type="ECO:0000256" key="2">
    <source>
        <dbReference type="SAM" id="MobiDB-lite"/>
    </source>
</evidence>
<dbReference type="CDD" id="cd00821">
    <property type="entry name" value="PH"/>
    <property type="match status" value="1"/>
</dbReference>
<dbReference type="SMART" id="SM00036">
    <property type="entry name" value="CNH"/>
    <property type="match status" value="1"/>
</dbReference>
<dbReference type="GO" id="GO:0005085">
    <property type="term" value="F:guanyl-nucleotide exchange factor activity"/>
    <property type="evidence" value="ECO:0007669"/>
    <property type="project" value="UniProtKB-KW"/>
</dbReference>
<feature type="region of interest" description="Disordered" evidence="2">
    <location>
        <begin position="278"/>
        <end position="297"/>
    </location>
</feature>
<protein>
    <recommendedName>
        <fullName evidence="8">CNH-domain-containing protein</fullName>
    </recommendedName>
</protein>
<feature type="region of interest" description="Disordered" evidence="2">
    <location>
        <begin position="1"/>
        <end position="92"/>
    </location>
</feature>
<evidence type="ECO:0000256" key="1">
    <source>
        <dbReference type="ARBA" id="ARBA00022658"/>
    </source>
</evidence>
<dbReference type="Pfam" id="PF00780">
    <property type="entry name" value="CNH"/>
    <property type="match status" value="1"/>
</dbReference>
<feature type="domain" description="PH" evidence="3">
    <location>
        <begin position="539"/>
        <end position="646"/>
    </location>
</feature>
<dbReference type="EMBL" id="MCOG01000006">
    <property type="protein sequence ID" value="ORY83987.1"/>
    <property type="molecule type" value="Genomic_DNA"/>
</dbReference>
<evidence type="ECO:0000313" key="6">
    <source>
        <dbReference type="EMBL" id="ORY83987.1"/>
    </source>
</evidence>
<sequence length="975" mass="110485">MESIPQLITQPIIEQNPAPTPALVPDQKQNQTQISVPTIVIPARTSASIHPKSSTGTPPSTTATESNDDSSKTLTKSDSTTTNNSNGSTEIVTEEEIEELGIINHSALLSEIAEEFINSIPLLKKVMDSIEYTESFSGTDAVNTIADLIGTSNRKLALAIGRSLESQLLFHDVLYTNELFDSDDIIYQLNARSSMRYNRDSRLDISAIIGDYIETSGIYSEDNDITLDVNSNNNSIHSHTDLPSGVFVAISSCYSPTCTNDSPCYSYSCPRRKAYNLKSSTSKDSKPKHSNTLKSNENAWSTTVGKNVLEKVDDHERKRQEVIYEFIQSEKEYVDDLMALIKRPLSEGIVPKIDNGFVNVVFSNIEEIFGCNAPFSQTLQNMQQKNSIIDRLGDITMEFVKSFTCYIRYGEIQPLAKEVLQYHKNTNSALENFLKQMQSKKEFRRLPLESFLARPTTRLGRYPILIKDILKHTKEDHPDQKTLKSTMEIIQNILKQVNEKAGKTTDRLKLDQWAKSLDQTTMEKVEDILTLRLNSPQRQFLREGQLLLKRDGTTPQEVDIVFLDNAFVITRKKVNTVEILKKPIPVQLIKLIDHEIEDKNNNKNLPFNEKKYTFSVVHMGYRSYTFIAKVFSEKKSWIETIEERVKQVQGSYIELFNIYSCHLKINTAVVVKDDIMIFANENGLFTNVGNTLSLILPLQRITTIDIMPDAGLLFVLIDKEVIPYSIDALLRGSLVNNSKKPRKLCSGISFMEIGFCYDHHLLCAVKTANTNSTIKSYEPNQPLIDSITAGKIKKSLSTIDVLIPHKQFYIPAEAKSIQFLKRALCVGCTKGFEVVDITTFTTQSLFDTHNPEYEWIIKAEYNPIKLIKTSKGDFIVCYNKVGFFLDKNGNPSRGNTRFFWLNSATTFSYISPYILAISNNYVEVWDENDPDSVKQIIYGYNIRLFTDYTGDAVYIISGSDMQLISRIILSRKRTI</sequence>
<dbReference type="InterPro" id="IPR035899">
    <property type="entry name" value="DBL_dom_sf"/>
</dbReference>
<dbReference type="InterPro" id="IPR000219">
    <property type="entry name" value="DH_dom"/>
</dbReference>
<dbReference type="SMART" id="SM00233">
    <property type="entry name" value="PH"/>
    <property type="match status" value="1"/>
</dbReference>
<dbReference type="Gene3D" id="1.20.900.10">
    <property type="entry name" value="Dbl homology (DH) domain"/>
    <property type="match status" value="1"/>
</dbReference>
<evidence type="ECO:0000259" key="3">
    <source>
        <dbReference type="PROSITE" id="PS50003"/>
    </source>
</evidence>
<feature type="compositionally biased region" description="Polar residues" evidence="2">
    <location>
        <begin position="1"/>
        <end position="13"/>
    </location>
</feature>
<dbReference type="InterPro" id="IPR052233">
    <property type="entry name" value="Rho-type_GEFs"/>
</dbReference>